<organism evidence="1 2">
    <name type="scientific">Lithospermum erythrorhizon</name>
    <name type="common">Purple gromwell</name>
    <name type="synonym">Lithospermum officinale var. erythrorhizon</name>
    <dbReference type="NCBI Taxonomy" id="34254"/>
    <lineage>
        <taxon>Eukaryota</taxon>
        <taxon>Viridiplantae</taxon>
        <taxon>Streptophyta</taxon>
        <taxon>Embryophyta</taxon>
        <taxon>Tracheophyta</taxon>
        <taxon>Spermatophyta</taxon>
        <taxon>Magnoliopsida</taxon>
        <taxon>eudicotyledons</taxon>
        <taxon>Gunneridae</taxon>
        <taxon>Pentapetalae</taxon>
        <taxon>asterids</taxon>
        <taxon>lamiids</taxon>
        <taxon>Boraginales</taxon>
        <taxon>Boraginaceae</taxon>
        <taxon>Boraginoideae</taxon>
        <taxon>Lithospermeae</taxon>
        <taxon>Lithospermum</taxon>
    </lineage>
</organism>
<comment type="caution">
    <text evidence="1">The sequence shown here is derived from an EMBL/GenBank/DDBJ whole genome shotgun (WGS) entry which is preliminary data.</text>
</comment>
<dbReference type="PANTHER" id="PTHR48475">
    <property type="entry name" value="RIBONUCLEASE H"/>
    <property type="match status" value="1"/>
</dbReference>
<dbReference type="InterPro" id="IPR036397">
    <property type="entry name" value="RNaseH_sf"/>
</dbReference>
<proteinExistence type="predicted"/>
<dbReference type="PANTHER" id="PTHR48475:SF1">
    <property type="entry name" value="RNASE H TYPE-1 DOMAIN-CONTAINING PROTEIN"/>
    <property type="match status" value="1"/>
</dbReference>
<name>A0AAV3QGM0_LITER</name>
<evidence type="ECO:0000313" key="1">
    <source>
        <dbReference type="EMBL" id="GAA0162257.1"/>
    </source>
</evidence>
<gene>
    <name evidence="1" type="ORF">LIER_18386</name>
</gene>
<dbReference type="Gene3D" id="3.30.420.10">
    <property type="entry name" value="Ribonuclease H-like superfamily/Ribonuclease H"/>
    <property type="match status" value="1"/>
</dbReference>
<reference evidence="1 2" key="1">
    <citation type="submission" date="2024-01" db="EMBL/GenBank/DDBJ databases">
        <title>The complete chloroplast genome sequence of Lithospermum erythrorhizon: insights into the phylogenetic relationship among Boraginaceae species and the maternal lineages of purple gromwells.</title>
        <authorList>
            <person name="Okada T."/>
            <person name="Watanabe K."/>
        </authorList>
    </citation>
    <scope>NUCLEOTIDE SEQUENCE [LARGE SCALE GENOMIC DNA]</scope>
</reference>
<accession>A0AAV3QGM0</accession>
<protein>
    <submittedName>
        <fullName evidence="1">Uncharacterized protein</fullName>
    </submittedName>
</protein>
<sequence>MSKKNWHEKMEEALWAYRTTYRTPTQSTPYSLVYGVEVVLPLEVRIPSLRVAVNVVITQEEATQLQLQELDSLDEQRLNAQQRLESYQSRITKPYNKRVRQRSYQVGDMVPVVKRPIHTQRKNAKMVPKWDGPYLVQEAYTSVSYLLADQEGQKVGPVNDLYLKRYYL</sequence>
<dbReference type="EMBL" id="BAABME010004407">
    <property type="protein sequence ID" value="GAA0162257.1"/>
    <property type="molecule type" value="Genomic_DNA"/>
</dbReference>
<dbReference type="AlphaFoldDB" id="A0AAV3QGM0"/>
<evidence type="ECO:0000313" key="2">
    <source>
        <dbReference type="Proteomes" id="UP001454036"/>
    </source>
</evidence>
<dbReference type="GO" id="GO:0003676">
    <property type="term" value="F:nucleic acid binding"/>
    <property type="evidence" value="ECO:0007669"/>
    <property type="project" value="InterPro"/>
</dbReference>
<dbReference type="Proteomes" id="UP001454036">
    <property type="component" value="Unassembled WGS sequence"/>
</dbReference>
<keyword evidence="2" id="KW-1185">Reference proteome</keyword>